<dbReference type="STRING" id="49451.A0A1J6J2U0"/>
<dbReference type="SMR" id="A0A1J6J2U0"/>
<dbReference type="InterPro" id="IPR016024">
    <property type="entry name" value="ARM-type_fold"/>
</dbReference>
<dbReference type="InterPro" id="IPR051177">
    <property type="entry name" value="CIK-Related_Protein"/>
</dbReference>
<proteinExistence type="predicted"/>
<evidence type="ECO:0000313" key="2">
    <source>
        <dbReference type="EMBL" id="OIT01593.1"/>
    </source>
</evidence>
<reference evidence="2" key="1">
    <citation type="submission" date="2016-11" db="EMBL/GenBank/DDBJ databases">
        <title>The genome of Nicotiana attenuata.</title>
        <authorList>
            <person name="Xu S."/>
            <person name="Brockmoeller T."/>
            <person name="Gaquerel E."/>
            <person name="Navarro A."/>
            <person name="Kuhl H."/>
            <person name="Gase K."/>
            <person name="Ling Z."/>
            <person name="Zhou W."/>
            <person name="Kreitzer C."/>
            <person name="Stanke M."/>
            <person name="Tang H."/>
            <person name="Lyons E."/>
            <person name="Pandey P."/>
            <person name="Pandey S.P."/>
            <person name="Timmermann B."/>
            <person name="Baldwin I.T."/>
        </authorList>
    </citation>
    <scope>NUCLEOTIDE SEQUENCE [LARGE SCALE GENOMIC DNA]</scope>
    <source>
        <strain evidence="2">UT</strain>
    </source>
</reference>
<accession>A0A1J6J2U0</accession>
<feature type="region of interest" description="Disordered" evidence="1">
    <location>
        <begin position="204"/>
        <end position="224"/>
    </location>
</feature>
<evidence type="ECO:0000256" key="1">
    <source>
        <dbReference type="SAM" id="MobiDB-lite"/>
    </source>
</evidence>
<dbReference type="AlphaFoldDB" id="A0A1J6J2U0"/>
<protein>
    <submittedName>
        <fullName evidence="2">Uncharacterized protein</fullName>
    </submittedName>
</protein>
<dbReference type="Proteomes" id="UP000187609">
    <property type="component" value="Unassembled WGS sequence"/>
</dbReference>
<dbReference type="PANTHER" id="PTHR12984">
    <property type="entry name" value="SCY1-RELATED S/T PROTEIN KINASE-LIKE"/>
    <property type="match status" value="1"/>
</dbReference>
<gene>
    <name evidence="2" type="ORF">A4A49_52360</name>
</gene>
<dbReference type="Gene3D" id="1.25.10.10">
    <property type="entry name" value="Leucine-rich Repeat Variant"/>
    <property type="match status" value="1"/>
</dbReference>
<dbReference type="SUPFAM" id="SSF48371">
    <property type="entry name" value="ARM repeat"/>
    <property type="match status" value="1"/>
</dbReference>
<keyword evidence="3" id="KW-1185">Reference proteome</keyword>
<comment type="caution">
    <text evidence="2">The sequence shown here is derived from an EMBL/GenBank/DDBJ whole genome shotgun (WGS) entry which is preliminary data.</text>
</comment>
<dbReference type="PANTHER" id="PTHR12984:SF3">
    <property type="entry name" value="N-TERMINAL KINASE-LIKE PROTEIN"/>
    <property type="match status" value="1"/>
</dbReference>
<dbReference type="InterPro" id="IPR011989">
    <property type="entry name" value="ARM-like"/>
</dbReference>
<dbReference type="Gramene" id="OIT01593">
    <property type="protein sequence ID" value="OIT01593"/>
    <property type="gene ID" value="A4A49_52360"/>
</dbReference>
<evidence type="ECO:0000313" key="3">
    <source>
        <dbReference type="Proteomes" id="UP000187609"/>
    </source>
</evidence>
<organism evidence="2 3">
    <name type="scientific">Nicotiana attenuata</name>
    <name type="common">Coyote tobacco</name>
    <dbReference type="NCBI Taxonomy" id="49451"/>
    <lineage>
        <taxon>Eukaryota</taxon>
        <taxon>Viridiplantae</taxon>
        <taxon>Streptophyta</taxon>
        <taxon>Embryophyta</taxon>
        <taxon>Tracheophyta</taxon>
        <taxon>Spermatophyta</taxon>
        <taxon>Magnoliopsida</taxon>
        <taxon>eudicotyledons</taxon>
        <taxon>Gunneridae</taxon>
        <taxon>Pentapetalae</taxon>
        <taxon>asterids</taxon>
        <taxon>lamiids</taxon>
        <taxon>Solanales</taxon>
        <taxon>Solanaceae</taxon>
        <taxon>Nicotianoideae</taxon>
        <taxon>Nicotianeae</taxon>
        <taxon>Nicotiana</taxon>
    </lineage>
</organism>
<dbReference type="EMBL" id="MJEQ01037188">
    <property type="protein sequence ID" value="OIT01593.1"/>
    <property type="molecule type" value="Genomic_DNA"/>
</dbReference>
<sequence>MDVENQPVTMVESYMIDAPRGYAIGESSSASGSQPYLSKLLVDDEPKIRENTIVLLANIAHYLNKGTRNGVLIDAFADHALHDTSSCARKAGFRALIATSSYYDMTEIMSRILPKLIVLMYDADRDVGSKAFEAHYDKDTDPEAKKEIVPGDRQQLTCPKLKVNDQPVNQQTILKLKLKATDQPPNDQTSIDVREGPLAVEEAPVQPNQTFQGPFHKQRDNFVD</sequence>
<name>A0A1J6J2U0_NICAT</name>